<keyword evidence="2" id="KW-1185">Reference proteome</keyword>
<evidence type="ECO:0000313" key="2">
    <source>
        <dbReference type="Proteomes" id="UP001642484"/>
    </source>
</evidence>
<dbReference type="EMBL" id="CAXAMN010004113">
    <property type="protein sequence ID" value="CAK9007684.1"/>
    <property type="molecule type" value="Genomic_DNA"/>
</dbReference>
<accession>A0ABP0J028</accession>
<organism evidence="1 2">
    <name type="scientific">Durusdinium trenchii</name>
    <dbReference type="NCBI Taxonomy" id="1381693"/>
    <lineage>
        <taxon>Eukaryota</taxon>
        <taxon>Sar</taxon>
        <taxon>Alveolata</taxon>
        <taxon>Dinophyceae</taxon>
        <taxon>Suessiales</taxon>
        <taxon>Symbiodiniaceae</taxon>
        <taxon>Durusdinium</taxon>
    </lineage>
</organism>
<sequence>MPCPSFASEEAPEDLPTLLKTEIQDCTPNKAGHKSTILEDPPKVLHRAHTAQAGCNLDLSNFKHEKKEYRRSMSAPERLQSTLHDAGQQLESAWFCAGEKLWQMLTSSRQPQLICASFGMSSPYWHVRHVR</sequence>
<gene>
    <name evidence="1" type="ORF">CCMP2556_LOCUS8939</name>
</gene>
<protein>
    <submittedName>
        <fullName evidence="1">Uncharacterized protein</fullName>
    </submittedName>
</protein>
<dbReference type="Proteomes" id="UP001642484">
    <property type="component" value="Unassembled WGS sequence"/>
</dbReference>
<comment type="caution">
    <text evidence="1">The sequence shown here is derived from an EMBL/GenBank/DDBJ whole genome shotgun (WGS) entry which is preliminary data.</text>
</comment>
<proteinExistence type="predicted"/>
<evidence type="ECO:0000313" key="1">
    <source>
        <dbReference type="EMBL" id="CAK9007684.1"/>
    </source>
</evidence>
<reference evidence="1 2" key="1">
    <citation type="submission" date="2024-02" db="EMBL/GenBank/DDBJ databases">
        <authorList>
            <person name="Chen Y."/>
            <person name="Shah S."/>
            <person name="Dougan E. K."/>
            <person name="Thang M."/>
            <person name="Chan C."/>
        </authorList>
    </citation>
    <scope>NUCLEOTIDE SEQUENCE [LARGE SCALE GENOMIC DNA]</scope>
</reference>
<name>A0ABP0J028_9DINO</name>